<evidence type="ECO:0000313" key="2">
    <source>
        <dbReference type="Proteomes" id="UP000007523"/>
    </source>
</evidence>
<reference evidence="1 2" key="1">
    <citation type="journal article" date="2012" name="J. Bacteriol.">
        <title>Complete Genome Sequence of Paenibacillus mucilaginosus 3016, a Bacterium Functional as Microbial Fertilizer.</title>
        <authorList>
            <person name="Ma M."/>
            <person name="Wang Z."/>
            <person name="Li L."/>
            <person name="Jiang X."/>
            <person name="Guan D."/>
            <person name="Cao F."/>
            <person name="Chen H."/>
            <person name="Wang X."/>
            <person name="Shen D."/>
            <person name="Du B."/>
            <person name="Li J."/>
        </authorList>
    </citation>
    <scope>NUCLEOTIDE SEQUENCE [LARGE SCALE GENOMIC DNA]</scope>
    <source>
        <strain evidence="1 2">3016</strain>
    </source>
</reference>
<sequence length="29" mass="3497">MPISCMWVVTYLGISVENVREWYKDNYSL</sequence>
<organism evidence="1 2">
    <name type="scientific">Paenibacillus mucilaginosus 3016</name>
    <dbReference type="NCBI Taxonomy" id="1116391"/>
    <lineage>
        <taxon>Bacteria</taxon>
        <taxon>Bacillati</taxon>
        <taxon>Bacillota</taxon>
        <taxon>Bacilli</taxon>
        <taxon>Bacillales</taxon>
        <taxon>Paenibacillaceae</taxon>
        <taxon>Paenibacillus</taxon>
    </lineage>
</organism>
<evidence type="ECO:0000313" key="1">
    <source>
        <dbReference type="EMBL" id="AFC29159.1"/>
    </source>
</evidence>
<protein>
    <submittedName>
        <fullName evidence="1">Uncharacterized protein</fullName>
    </submittedName>
</protein>
<dbReference type="AlphaFoldDB" id="H6NHG4"/>
<dbReference type="Proteomes" id="UP000007523">
    <property type="component" value="Chromosome"/>
</dbReference>
<dbReference type="KEGG" id="pmq:PM3016_2271"/>
<name>H6NHG4_9BACL</name>
<dbReference type="HOGENOM" id="CLU_3409808_0_0_9"/>
<proteinExistence type="predicted"/>
<dbReference type="EMBL" id="CP003235">
    <property type="protein sequence ID" value="AFC29159.1"/>
    <property type="molecule type" value="Genomic_DNA"/>
</dbReference>
<gene>
    <name evidence="1" type="ORF">PM3016_2271</name>
</gene>
<keyword evidence="2" id="KW-1185">Reference proteome</keyword>
<dbReference type="STRING" id="1116391.PM3016_2271"/>
<accession>H6NHG4</accession>